<dbReference type="InterPro" id="IPR021135">
    <property type="entry name" value="PEP_COase"/>
</dbReference>
<dbReference type="RefSeq" id="WP_367967418.1">
    <property type="nucleotide sequence ID" value="NZ_JBAKFI010000002.1"/>
</dbReference>
<dbReference type="SUPFAM" id="SSF51621">
    <property type="entry name" value="Phosphoenolpyruvate/pyruvate domain"/>
    <property type="match status" value="1"/>
</dbReference>
<evidence type="ECO:0000256" key="6">
    <source>
        <dbReference type="ARBA" id="ARBA00023239"/>
    </source>
</evidence>
<comment type="cofactor">
    <cofactor evidence="9">
        <name>Mg(2+)</name>
        <dbReference type="ChEBI" id="CHEBI:18420"/>
    </cofactor>
</comment>
<proteinExistence type="inferred from homology"/>
<keyword evidence="12" id="KW-1185">Reference proteome</keyword>
<keyword evidence="7 9" id="KW-0120">Carbon dioxide fixation</keyword>
<dbReference type="PRINTS" id="PR00150">
    <property type="entry name" value="PEPCARBXLASE"/>
</dbReference>
<comment type="subunit">
    <text evidence="9">Homotetramer.</text>
</comment>
<protein>
    <recommendedName>
        <fullName evidence="4 9">Phosphoenolpyruvate carboxylase</fullName>
        <shortName evidence="9">PEPC</shortName>
        <shortName evidence="9">PEPCase</shortName>
        <ecNumber evidence="3 9">4.1.1.31</ecNumber>
    </recommendedName>
</protein>
<evidence type="ECO:0000256" key="2">
    <source>
        <dbReference type="ARBA" id="ARBA00008346"/>
    </source>
</evidence>
<keyword evidence="6 9" id="KW-0456">Lyase</keyword>
<feature type="active site" evidence="9 10">
    <location>
        <position position="144"/>
    </location>
</feature>
<dbReference type="EMBL" id="JBAKFJ010000001">
    <property type="protein sequence ID" value="MEX0386926.1"/>
    <property type="molecule type" value="Genomic_DNA"/>
</dbReference>
<comment type="similarity">
    <text evidence="2 9">Belongs to the PEPCase type 1 family.</text>
</comment>
<sequence length="880" mass="99192">MSENRSDAPLREDIRQLGGLLGSTIHEQSGEHVYQTVEEIRGLAKEARAGDAEAARALEERLGELPDELIVPVVRAFSQFLNLANIAEQHHRVRRSRAWVRDTETGPLRGSLEEFFKRMQPTGNSDDLHAAIANLDIELVLTAHPTEVMRRSLLQKYNRIAELLDQGDRLDPTPEEIEEVHQSLKREITAAWETDEIRRRRPAPQDEARWGLAVIEQTLWDVVPHFLRRLDRILQRQTGKPLSLDAAPIHFGSWMGGDRDGNPRVTATVTREVCLLNRWKAVELYEKELDELIEELSLQCASDELRAWVGDAWEPYRTALKAVRDRLLATRHWLESRLAGRRPAEGLIYWRTEDLREPLMICYRSLHESGAGVVAEGRLKDLLRRLSVFGLTLMRVDIRQESTRHTDALDAVTQALGIGSYAAWDEAERQRFLIRELDNRRPLIPHDFEADDEVTEVLDTCRVVAEMGSDSLGAYVISMASKPSDILAVKLLQKEAGVTSSLRVVPLFETLADLQGAQACLEQLIEIDWYREHIDGIQEVMIGYSDSGKDASHLTAAWALYQTQEQLVETARRHGIRLTLFHGRGGSIGRGGGPTHAAILSQPPGSVDGRLRVTEQGEVIQAKFGLPGIAERNLELYITAVAEATLVPPKPPESDWREIMDRLAETSCDVYRDMVRETPEFIEYFRHATPEHEISHLAIGSRPARRKPTQGVESLRAIPWIFAWTQTRLLLPAWLGAGSALAEGLASGERESLHHMYEAWPFFRAFIDMMEMVLAKSDPAVAAWYDARLVPASLRGLGEGLRARHEETRQAVLAVSQHENPLDEAPVVQRSVGVRNPYVDPLNLLQVELLDRVRHGHEEDLREALMICINGIAAGMRNTG</sequence>
<accession>A0ABV3S9Y8</accession>
<dbReference type="Proteomes" id="UP001556653">
    <property type="component" value="Unassembled WGS sequence"/>
</dbReference>
<evidence type="ECO:0000256" key="4">
    <source>
        <dbReference type="ARBA" id="ARBA00022419"/>
    </source>
</evidence>
<dbReference type="PANTHER" id="PTHR30523">
    <property type="entry name" value="PHOSPHOENOLPYRUVATE CARBOXYLASE"/>
    <property type="match status" value="1"/>
</dbReference>
<organism evidence="11 12">
    <name type="scientific">Spiribacter onubensis</name>
    <dbReference type="NCBI Taxonomy" id="3122420"/>
    <lineage>
        <taxon>Bacteria</taxon>
        <taxon>Pseudomonadati</taxon>
        <taxon>Pseudomonadota</taxon>
        <taxon>Gammaproteobacteria</taxon>
        <taxon>Chromatiales</taxon>
        <taxon>Ectothiorhodospiraceae</taxon>
        <taxon>Spiribacter</taxon>
    </lineage>
</organism>
<comment type="catalytic activity">
    <reaction evidence="8 9">
        <text>oxaloacetate + phosphate = phosphoenolpyruvate + hydrogencarbonate</text>
        <dbReference type="Rhea" id="RHEA:28370"/>
        <dbReference type="ChEBI" id="CHEBI:16452"/>
        <dbReference type="ChEBI" id="CHEBI:17544"/>
        <dbReference type="ChEBI" id="CHEBI:43474"/>
        <dbReference type="ChEBI" id="CHEBI:58702"/>
        <dbReference type="EC" id="4.1.1.31"/>
    </reaction>
</comment>
<evidence type="ECO:0000313" key="12">
    <source>
        <dbReference type="Proteomes" id="UP001556653"/>
    </source>
</evidence>
<keyword evidence="5 9" id="KW-0460">Magnesium</keyword>
<dbReference type="EC" id="4.1.1.31" evidence="3 9"/>
<evidence type="ECO:0000256" key="1">
    <source>
        <dbReference type="ARBA" id="ARBA00003670"/>
    </source>
</evidence>
<dbReference type="PANTHER" id="PTHR30523:SF6">
    <property type="entry name" value="PHOSPHOENOLPYRUVATE CARBOXYLASE"/>
    <property type="match status" value="1"/>
</dbReference>
<dbReference type="NCBIfam" id="NF000584">
    <property type="entry name" value="PRK00009.1"/>
    <property type="match status" value="1"/>
</dbReference>
<name>A0ABV3S9Y8_9GAMM</name>
<evidence type="ECO:0000256" key="9">
    <source>
        <dbReference type="HAMAP-Rule" id="MF_00595"/>
    </source>
</evidence>
<dbReference type="PROSITE" id="PS00781">
    <property type="entry name" value="PEPCASE_1"/>
    <property type="match status" value="1"/>
</dbReference>
<evidence type="ECO:0000256" key="8">
    <source>
        <dbReference type="ARBA" id="ARBA00048995"/>
    </source>
</evidence>
<evidence type="ECO:0000313" key="11">
    <source>
        <dbReference type="EMBL" id="MEX0386926.1"/>
    </source>
</evidence>
<dbReference type="GO" id="GO:0008964">
    <property type="term" value="F:phosphoenolpyruvate carboxylase activity"/>
    <property type="evidence" value="ECO:0007669"/>
    <property type="project" value="UniProtKB-EC"/>
</dbReference>
<dbReference type="Gene3D" id="1.20.1440.90">
    <property type="entry name" value="Phosphoenolpyruvate/pyruvate domain"/>
    <property type="match status" value="1"/>
</dbReference>
<dbReference type="InterPro" id="IPR015813">
    <property type="entry name" value="Pyrv/PenolPyrv_kinase-like_dom"/>
</dbReference>
<evidence type="ECO:0000256" key="7">
    <source>
        <dbReference type="ARBA" id="ARBA00023300"/>
    </source>
</evidence>
<evidence type="ECO:0000256" key="3">
    <source>
        <dbReference type="ARBA" id="ARBA00012305"/>
    </source>
</evidence>
<dbReference type="HAMAP" id="MF_00595">
    <property type="entry name" value="PEPcase_type1"/>
    <property type="match status" value="1"/>
</dbReference>
<dbReference type="Pfam" id="PF00311">
    <property type="entry name" value="PEPcase"/>
    <property type="match status" value="1"/>
</dbReference>
<comment type="function">
    <text evidence="1 9">Forms oxaloacetate, a four-carbon dicarboxylic acid source for the tricarboxylic acid cycle.</text>
</comment>
<feature type="active site" evidence="9">
    <location>
        <position position="549"/>
    </location>
</feature>
<dbReference type="InterPro" id="IPR022805">
    <property type="entry name" value="PEP_COase_bac/pln-type"/>
</dbReference>
<reference evidence="11 12" key="1">
    <citation type="submission" date="2024-02" db="EMBL/GenBank/DDBJ databases">
        <title>New especies of Spiribacter isolated from saline water.</title>
        <authorList>
            <person name="Leon M.J."/>
            <person name="De La Haba R."/>
            <person name="Sanchez-Porro C."/>
            <person name="Ventosa A."/>
        </authorList>
    </citation>
    <scope>NUCLEOTIDE SEQUENCE [LARGE SCALE GENOMIC DNA]</scope>
    <source>
        <strain evidence="12">ag22IC4-227</strain>
    </source>
</reference>
<evidence type="ECO:0000256" key="5">
    <source>
        <dbReference type="ARBA" id="ARBA00022842"/>
    </source>
</evidence>
<dbReference type="InterPro" id="IPR018129">
    <property type="entry name" value="PEP_COase_Lys_AS"/>
</dbReference>
<gene>
    <name evidence="9 11" type="primary">ppc</name>
    <name evidence="11" type="ORF">V6X64_07980</name>
</gene>
<evidence type="ECO:0000256" key="10">
    <source>
        <dbReference type="PROSITE-ProRule" id="PRU10111"/>
    </source>
</evidence>
<comment type="caution">
    <text evidence="11">The sequence shown here is derived from an EMBL/GenBank/DDBJ whole genome shotgun (WGS) entry which is preliminary data.</text>
</comment>